<proteinExistence type="predicted"/>
<dbReference type="Proteomes" id="UP000644588">
    <property type="component" value="Unassembled WGS sequence"/>
</dbReference>
<keyword evidence="3" id="KW-1185">Reference proteome</keyword>
<protein>
    <recommendedName>
        <fullName evidence="1">DUF6538 domain-containing protein</fullName>
    </recommendedName>
</protein>
<accession>A0ABR9YJC1</accession>
<reference evidence="2 3" key="2">
    <citation type="submission" date="2020-11" db="EMBL/GenBank/DDBJ databases">
        <title>Description of novel Gluconobacter species.</title>
        <authorList>
            <person name="Cleenwerck I."/>
            <person name="Cnockaert M."/>
            <person name="Borremans W."/>
            <person name="Wieme A.D."/>
            <person name="De Vuyst L."/>
            <person name="Vandamme P."/>
        </authorList>
    </citation>
    <scope>NUCLEOTIDE SEQUENCE [LARGE SCALE GENOMIC DNA]</scope>
    <source>
        <strain evidence="2 3">R-71646</strain>
    </source>
</reference>
<comment type="caution">
    <text evidence="2">The sequence shown here is derived from an EMBL/GenBank/DDBJ whole genome shotgun (WGS) entry which is preliminary data.</text>
</comment>
<evidence type="ECO:0000313" key="2">
    <source>
        <dbReference type="EMBL" id="MBF0881677.1"/>
    </source>
</evidence>
<feature type="domain" description="DUF6538" evidence="1">
    <location>
        <begin position="5"/>
        <end position="63"/>
    </location>
</feature>
<organism evidence="2 3">
    <name type="scientific">Gluconobacter potus</name>
    <dbReference type="NCBI Taxonomy" id="2724927"/>
    <lineage>
        <taxon>Bacteria</taxon>
        <taxon>Pseudomonadati</taxon>
        <taxon>Pseudomonadota</taxon>
        <taxon>Alphaproteobacteria</taxon>
        <taxon>Acetobacterales</taxon>
        <taxon>Acetobacteraceae</taxon>
        <taxon>Gluconobacter</taxon>
    </lineage>
</organism>
<dbReference type="InterPro" id="IPR046668">
    <property type="entry name" value="DUF6538"/>
</dbReference>
<dbReference type="Pfam" id="PF20172">
    <property type="entry name" value="DUF6538"/>
    <property type="match status" value="1"/>
</dbReference>
<name>A0ABR9YJC1_9PROT</name>
<gene>
    <name evidence="2" type="ORF">HKD31_02805</name>
</gene>
<dbReference type="EMBL" id="JABCQF010000001">
    <property type="protein sequence ID" value="MBF0881677.1"/>
    <property type="molecule type" value="Genomic_DNA"/>
</dbReference>
<evidence type="ECO:0000259" key="1">
    <source>
        <dbReference type="Pfam" id="PF20172"/>
    </source>
</evidence>
<evidence type="ECO:0000313" key="3">
    <source>
        <dbReference type="Proteomes" id="UP000644588"/>
    </source>
</evidence>
<reference evidence="3" key="1">
    <citation type="submission" date="2020-04" db="EMBL/GenBank/DDBJ databases">
        <title>Description of novel Gluconacetobacter.</title>
        <authorList>
            <person name="Sombolestani A."/>
        </authorList>
    </citation>
    <scope>NUCLEOTIDE SEQUENCE [LARGE SCALE GENOMIC DNA]</scope>
    <source>
        <strain evidence="3">R-71646</strain>
    </source>
</reference>
<sequence length="152" mass="17442">MATPYMTRRGSGWYLKIRIPSDIRPILGEHLVRSLRTSDKSTAQARALGMAASLDGIFMSIRRQALELITGVKNDKRPLSELRQFLQDHADELAKQPTSFTELFIRSLRRLGELKATKNRQDQFWLGSVYKRPFQVVGDVIQSWSLRRPVDA</sequence>
<dbReference type="RefSeq" id="WP_194263679.1">
    <property type="nucleotide sequence ID" value="NZ_JABCQF010000001.1"/>
</dbReference>